<feature type="compositionally biased region" description="Low complexity" evidence="4">
    <location>
        <begin position="477"/>
        <end position="486"/>
    </location>
</feature>
<feature type="region of interest" description="Disordered" evidence="4">
    <location>
        <begin position="477"/>
        <end position="500"/>
    </location>
</feature>
<dbReference type="AlphaFoldDB" id="A0A9P7IMX9"/>
<evidence type="ECO:0000313" key="6">
    <source>
        <dbReference type="Proteomes" id="UP000750502"/>
    </source>
</evidence>
<evidence type="ECO:0000256" key="4">
    <source>
        <dbReference type="SAM" id="MobiDB-lite"/>
    </source>
</evidence>
<keyword evidence="3" id="KW-0862">Zinc</keyword>
<accession>A0A9P7IMX9</accession>
<protein>
    <recommendedName>
        <fullName evidence="7">RING-type domain-containing protein</fullName>
    </recommendedName>
</protein>
<organism evidence="5 6">
    <name type="scientific">Fusarium xylarioides</name>
    <dbReference type="NCBI Taxonomy" id="221167"/>
    <lineage>
        <taxon>Eukaryota</taxon>
        <taxon>Fungi</taxon>
        <taxon>Dikarya</taxon>
        <taxon>Ascomycota</taxon>
        <taxon>Pezizomycotina</taxon>
        <taxon>Sordariomycetes</taxon>
        <taxon>Hypocreomycetidae</taxon>
        <taxon>Hypocreales</taxon>
        <taxon>Nectriaceae</taxon>
        <taxon>Fusarium</taxon>
        <taxon>Fusarium fujikuroi species complex</taxon>
    </lineage>
</organism>
<dbReference type="Proteomes" id="UP000750502">
    <property type="component" value="Unassembled WGS sequence"/>
</dbReference>
<evidence type="ECO:0000256" key="3">
    <source>
        <dbReference type="ARBA" id="ARBA00022833"/>
    </source>
</evidence>
<proteinExistence type="predicted"/>
<evidence type="ECO:0000256" key="2">
    <source>
        <dbReference type="ARBA" id="ARBA00022771"/>
    </source>
</evidence>
<dbReference type="PROSITE" id="PS00518">
    <property type="entry name" value="ZF_RING_1"/>
    <property type="match status" value="1"/>
</dbReference>
<reference evidence="5" key="2">
    <citation type="submission" date="2020-10" db="EMBL/GenBank/DDBJ databases">
        <authorList>
            <person name="Peck L.D."/>
            <person name="Nowell R.W."/>
            <person name="Flood J."/>
            <person name="Ryan M.J."/>
            <person name="Barraclough T.G."/>
        </authorList>
    </citation>
    <scope>NUCLEOTIDE SEQUENCE</scope>
    <source>
        <strain evidence="5">IMI 127659i</strain>
    </source>
</reference>
<comment type="caution">
    <text evidence="5">The sequence shown here is derived from an EMBL/GenBank/DDBJ whole genome shotgun (WGS) entry which is preliminary data.</text>
</comment>
<sequence length="655" mass="71091">MASEHDANMQELARYQLAYILQFKSENPEQDELPELVHDMLAVTPYLEQVAAGRAAFNEEAINARVNKNFFAAEYDLEELRGASFSAAAPSPWRPAPEPHLTTSTTATIDSSSDCASDVVTTVARGTPAADSVEIAYQKAFARLDAGLRAQEECLSDIYSDDSAGASPKTLPELEAVHSNDSKVSKVTQTALAFLSQTDMGHIIEARAQSSSQSISSREAEHGTPSKDSTTRNVESISVGAASPAPTTHLHRDEVDEGLISFDEDPTPVGTISTTIADVFPPKSTFAKEWEEAESSNVALDTSPTNDHAVESEPEPPVKTSEVVPFSPDGTTSAPDDECTVPAKPQCASVSITGDNTFAPASSVHEDSNVVKCFKCGNDSVENVITCSCKHQYCADCLNDVVKTSVHGPTPFPPVCCEIPIPVDINSCIFDEKTLYDFLGKKFAASDVGEQGSIGEWGNKSLPSPQSLPSLPCTPTTGSAPFTPSTPSVPSPPSLSAEDKTEYSFNGFGEEAINKEDTKCHVCHNTIEKGLYCPDCCYQCNNSRADCKCDWWDGRQRREKDMAIVKAPTFQTARPQVAPFRGQKKQFGGIFERKTGTHRAEIQNGACQHPLMKQVKLSGRCFDCHHMLPTFLWQCTRCKYSVCKHCGMKRGIFSH</sequence>
<evidence type="ECO:0000313" key="5">
    <source>
        <dbReference type="EMBL" id="KAG5761973.1"/>
    </source>
</evidence>
<reference evidence="5" key="1">
    <citation type="journal article" date="2020" name="bioRxiv">
        <title>Historical genomics reveals the evolutionary mechanisms behind multiple outbreaks of the host-specific coffee wilt pathogen Fusarium xylarioides.</title>
        <authorList>
            <person name="Peck D."/>
            <person name="Nowell R.W."/>
            <person name="Flood J."/>
            <person name="Ryan M.J."/>
            <person name="Barraclough T.G."/>
        </authorList>
    </citation>
    <scope>NUCLEOTIDE SEQUENCE</scope>
    <source>
        <strain evidence="5">IMI 127659i</strain>
    </source>
</reference>
<evidence type="ECO:0000256" key="1">
    <source>
        <dbReference type="ARBA" id="ARBA00022723"/>
    </source>
</evidence>
<keyword evidence="2" id="KW-0863">Zinc-finger</keyword>
<feature type="compositionally biased region" description="Polar residues" evidence="4">
    <location>
        <begin position="295"/>
        <end position="306"/>
    </location>
</feature>
<gene>
    <name evidence="5" type="ORF">H9Q72_009937</name>
</gene>
<feature type="region of interest" description="Disordered" evidence="4">
    <location>
        <begin position="295"/>
        <end position="323"/>
    </location>
</feature>
<evidence type="ECO:0008006" key="7">
    <source>
        <dbReference type="Google" id="ProtNLM"/>
    </source>
</evidence>
<name>A0A9P7IMX9_9HYPO</name>
<feature type="region of interest" description="Disordered" evidence="4">
    <location>
        <begin position="207"/>
        <end position="250"/>
    </location>
</feature>
<feature type="compositionally biased region" description="Polar residues" evidence="4">
    <location>
        <begin position="226"/>
        <end position="236"/>
    </location>
</feature>
<keyword evidence="1" id="KW-0479">Metal-binding</keyword>
<dbReference type="GO" id="GO:0008270">
    <property type="term" value="F:zinc ion binding"/>
    <property type="evidence" value="ECO:0007669"/>
    <property type="project" value="UniProtKB-KW"/>
</dbReference>
<dbReference type="EMBL" id="JADFTT010000409">
    <property type="protein sequence ID" value="KAG5761973.1"/>
    <property type="molecule type" value="Genomic_DNA"/>
</dbReference>
<keyword evidence="6" id="KW-1185">Reference proteome</keyword>
<dbReference type="InterPro" id="IPR017907">
    <property type="entry name" value="Znf_RING_CS"/>
</dbReference>
<feature type="compositionally biased region" description="Low complexity" evidence="4">
    <location>
        <begin position="207"/>
        <end position="217"/>
    </location>
</feature>
<dbReference type="OrthoDB" id="9977870at2759"/>